<reference evidence="2" key="1">
    <citation type="journal article" date="2022" name="Int. J. Mol. Sci.">
        <title>Draft Genome of Tanacetum Coccineum: Genomic Comparison of Closely Related Tanacetum-Family Plants.</title>
        <authorList>
            <person name="Yamashiro T."/>
            <person name="Shiraishi A."/>
            <person name="Nakayama K."/>
            <person name="Satake H."/>
        </authorList>
    </citation>
    <scope>NUCLEOTIDE SEQUENCE</scope>
</reference>
<protein>
    <submittedName>
        <fullName evidence="2">Uncharacterized protein</fullName>
    </submittedName>
</protein>
<comment type="caution">
    <text evidence="2">The sequence shown here is derived from an EMBL/GenBank/DDBJ whole genome shotgun (WGS) entry which is preliminary data.</text>
</comment>
<reference evidence="2" key="2">
    <citation type="submission" date="2022-01" db="EMBL/GenBank/DDBJ databases">
        <authorList>
            <person name="Yamashiro T."/>
            <person name="Shiraishi A."/>
            <person name="Satake H."/>
            <person name="Nakayama K."/>
        </authorList>
    </citation>
    <scope>NUCLEOTIDE SEQUENCE</scope>
</reference>
<evidence type="ECO:0000256" key="1">
    <source>
        <dbReference type="SAM" id="MobiDB-lite"/>
    </source>
</evidence>
<gene>
    <name evidence="2" type="ORF">Tco_0990406</name>
</gene>
<evidence type="ECO:0000313" key="3">
    <source>
        <dbReference type="Proteomes" id="UP001151760"/>
    </source>
</evidence>
<feature type="compositionally biased region" description="Polar residues" evidence="1">
    <location>
        <begin position="1"/>
        <end position="10"/>
    </location>
</feature>
<dbReference type="EMBL" id="BQNB010016749">
    <property type="protein sequence ID" value="GJT55352.1"/>
    <property type="molecule type" value="Genomic_DNA"/>
</dbReference>
<feature type="compositionally biased region" description="Low complexity" evidence="1">
    <location>
        <begin position="12"/>
        <end position="21"/>
    </location>
</feature>
<keyword evidence="3" id="KW-1185">Reference proteome</keyword>
<name>A0ABQ5EWR2_9ASTR</name>
<feature type="compositionally biased region" description="Acidic residues" evidence="1">
    <location>
        <begin position="27"/>
        <end position="48"/>
    </location>
</feature>
<evidence type="ECO:0000313" key="2">
    <source>
        <dbReference type="EMBL" id="GJT55352.1"/>
    </source>
</evidence>
<sequence length="68" mass="7750">MLCSGFSSKVPNGDCMNNNDDGGYEEHDADEDEDDLEEDSERELETESESSWSWFLEHLKVDNMTLDG</sequence>
<organism evidence="2 3">
    <name type="scientific">Tanacetum coccineum</name>
    <dbReference type="NCBI Taxonomy" id="301880"/>
    <lineage>
        <taxon>Eukaryota</taxon>
        <taxon>Viridiplantae</taxon>
        <taxon>Streptophyta</taxon>
        <taxon>Embryophyta</taxon>
        <taxon>Tracheophyta</taxon>
        <taxon>Spermatophyta</taxon>
        <taxon>Magnoliopsida</taxon>
        <taxon>eudicotyledons</taxon>
        <taxon>Gunneridae</taxon>
        <taxon>Pentapetalae</taxon>
        <taxon>asterids</taxon>
        <taxon>campanulids</taxon>
        <taxon>Asterales</taxon>
        <taxon>Asteraceae</taxon>
        <taxon>Asteroideae</taxon>
        <taxon>Anthemideae</taxon>
        <taxon>Anthemidinae</taxon>
        <taxon>Tanacetum</taxon>
    </lineage>
</organism>
<feature type="region of interest" description="Disordered" evidence="1">
    <location>
        <begin position="1"/>
        <end position="50"/>
    </location>
</feature>
<proteinExistence type="predicted"/>
<accession>A0ABQ5EWR2</accession>
<dbReference type="Proteomes" id="UP001151760">
    <property type="component" value="Unassembled WGS sequence"/>
</dbReference>